<evidence type="ECO:0000256" key="1">
    <source>
        <dbReference type="ARBA" id="ARBA00005578"/>
    </source>
</evidence>
<dbReference type="SUPFAM" id="SSF82657">
    <property type="entry name" value="BolA-like"/>
    <property type="match status" value="1"/>
</dbReference>
<evidence type="ECO:0000313" key="2">
    <source>
        <dbReference type="EMBL" id="SVC33862.1"/>
    </source>
</evidence>
<accession>A0A382LFG5</accession>
<proteinExistence type="inferred from homology"/>
<organism evidence="2">
    <name type="scientific">marine metagenome</name>
    <dbReference type="NCBI Taxonomy" id="408172"/>
    <lineage>
        <taxon>unclassified sequences</taxon>
        <taxon>metagenomes</taxon>
        <taxon>ecological metagenomes</taxon>
    </lineage>
</organism>
<protein>
    <recommendedName>
        <fullName evidence="3">BolA family transcriptional regulator</fullName>
    </recommendedName>
</protein>
<dbReference type="Gene3D" id="3.30.300.90">
    <property type="entry name" value="BolA-like"/>
    <property type="match status" value="1"/>
</dbReference>
<dbReference type="PIRSF" id="PIRSF003113">
    <property type="entry name" value="BolA"/>
    <property type="match status" value="1"/>
</dbReference>
<dbReference type="PANTHER" id="PTHR46229">
    <property type="entry name" value="BOLA TRANSCRIPTION REGULATOR"/>
    <property type="match status" value="1"/>
</dbReference>
<dbReference type="GO" id="GO:0005829">
    <property type="term" value="C:cytosol"/>
    <property type="evidence" value="ECO:0007669"/>
    <property type="project" value="TreeGrafter"/>
</dbReference>
<reference evidence="2" key="1">
    <citation type="submission" date="2018-05" db="EMBL/GenBank/DDBJ databases">
        <authorList>
            <person name="Lanie J.A."/>
            <person name="Ng W.-L."/>
            <person name="Kazmierczak K.M."/>
            <person name="Andrzejewski T.M."/>
            <person name="Davidsen T.M."/>
            <person name="Wayne K.J."/>
            <person name="Tettelin H."/>
            <person name="Glass J.I."/>
            <person name="Rusch D."/>
            <person name="Podicherti R."/>
            <person name="Tsui H.-C.T."/>
            <person name="Winkler M.E."/>
        </authorList>
    </citation>
    <scope>NUCLEOTIDE SEQUENCE</scope>
</reference>
<name>A0A382LFG5_9ZZZZ</name>
<sequence length="80" mass="8766">MAPKEIQALIEVGLPDCTATVLSDDETHFEAMIISSAFVDKTPLQRHQMVYRTLGDRVGGEIHALSIKALTPEESTIDGR</sequence>
<evidence type="ECO:0008006" key="3">
    <source>
        <dbReference type="Google" id="ProtNLM"/>
    </source>
</evidence>
<dbReference type="PANTHER" id="PTHR46229:SF2">
    <property type="entry name" value="BOLA-LIKE PROTEIN 1"/>
    <property type="match status" value="1"/>
</dbReference>
<dbReference type="AlphaFoldDB" id="A0A382LFG5"/>
<dbReference type="GO" id="GO:0006351">
    <property type="term" value="P:DNA-templated transcription"/>
    <property type="evidence" value="ECO:0007669"/>
    <property type="project" value="TreeGrafter"/>
</dbReference>
<dbReference type="InterPro" id="IPR036065">
    <property type="entry name" value="BolA-like_sf"/>
</dbReference>
<comment type="similarity">
    <text evidence="1">Belongs to the BolA/IbaG family.</text>
</comment>
<dbReference type="InterPro" id="IPR050961">
    <property type="entry name" value="BolA/IbaG_stress_morph_reg"/>
</dbReference>
<gene>
    <name evidence="2" type="ORF">METZ01_LOCUS286716</name>
</gene>
<dbReference type="Pfam" id="PF01722">
    <property type="entry name" value="BolA"/>
    <property type="match status" value="1"/>
</dbReference>
<dbReference type="EMBL" id="UINC01085904">
    <property type="protein sequence ID" value="SVC33862.1"/>
    <property type="molecule type" value="Genomic_DNA"/>
</dbReference>
<dbReference type="InterPro" id="IPR002634">
    <property type="entry name" value="BolA"/>
</dbReference>